<dbReference type="HOGENOM" id="CLU_649224_0_0_1"/>
<evidence type="ECO:0000313" key="3">
    <source>
        <dbReference type="EMBL" id="CAZ81228.1"/>
    </source>
</evidence>
<dbReference type="Proteomes" id="UP000006911">
    <property type="component" value="Unassembled WGS sequence"/>
</dbReference>
<evidence type="ECO:0000256" key="1">
    <source>
        <dbReference type="SAM" id="MobiDB-lite"/>
    </source>
</evidence>
<protein>
    <submittedName>
        <fullName evidence="3">(Perigord truffle) hypothetical protein</fullName>
    </submittedName>
</protein>
<evidence type="ECO:0000256" key="2">
    <source>
        <dbReference type="SAM" id="SignalP"/>
    </source>
</evidence>
<evidence type="ECO:0000313" key="4">
    <source>
        <dbReference type="Proteomes" id="UP000006911"/>
    </source>
</evidence>
<accession>D5G9N5</accession>
<dbReference type="AlphaFoldDB" id="D5G9N5"/>
<organism evidence="3 4">
    <name type="scientific">Tuber melanosporum (strain Mel28)</name>
    <name type="common">Perigord black truffle</name>
    <dbReference type="NCBI Taxonomy" id="656061"/>
    <lineage>
        <taxon>Eukaryota</taxon>
        <taxon>Fungi</taxon>
        <taxon>Dikarya</taxon>
        <taxon>Ascomycota</taxon>
        <taxon>Pezizomycotina</taxon>
        <taxon>Pezizomycetes</taxon>
        <taxon>Pezizales</taxon>
        <taxon>Tuberaceae</taxon>
        <taxon>Tuber</taxon>
    </lineage>
</organism>
<dbReference type="InParanoid" id="D5G9N5"/>
<feature type="compositionally biased region" description="Polar residues" evidence="1">
    <location>
        <begin position="113"/>
        <end position="132"/>
    </location>
</feature>
<name>D5G9N5_TUBMM</name>
<keyword evidence="4" id="KW-1185">Reference proteome</keyword>
<dbReference type="eggNOG" id="ENOG502S8A9">
    <property type="taxonomic scope" value="Eukaryota"/>
</dbReference>
<dbReference type="KEGG" id="tml:GSTUM_00004991001"/>
<keyword evidence="2" id="KW-0732">Signal</keyword>
<gene>
    <name evidence="3" type="ORF">GSTUM_00004991001</name>
</gene>
<feature type="chain" id="PRO_5003072251" evidence="2">
    <location>
        <begin position="22"/>
        <end position="423"/>
    </location>
</feature>
<feature type="compositionally biased region" description="Polar residues" evidence="1">
    <location>
        <begin position="318"/>
        <end position="340"/>
    </location>
</feature>
<dbReference type="RefSeq" id="XP_002837037.1">
    <property type="nucleotide sequence ID" value="XM_002836991.1"/>
</dbReference>
<feature type="signal peptide" evidence="2">
    <location>
        <begin position="1"/>
        <end position="21"/>
    </location>
</feature>
<feature type="region of interest" description="Disordered" evidence="1">
    <location>
        <begin position="109"/>
        <end position="132"/>
    </location>
</feature>
<dbReference type="GeneID" id="9185365"/>
<dbReference type="EMBL" id="FN430064">
    <property type="protein sequence ID" value="CAZ81228.1"/>
    <property type="molecule type" value="Genomic_DNA"/>
</dbReference>
<proteinExistence type="predicted"/>
<reference evidence="3 4" key="1">
    <citation type="journal article" date="2010" name="Nature">
        <title>Perigord black truffle genome uncovers evolutionary origins and mechanisms of symbiosis.</title>
        <authorList>
            <person name="Martin F."/>
            <person name="Kohler A."/>
            <person name="Murat C."/>
            <person name="Balestrini R."/>
            <person name="Coutinho P.M."/>
            <person name="Jaillon O."/>
            <person name="Montanini B."/>
            <person name="Morin E."/>
            <person name="Noel B."/>
            <person name="Percudani R."/>
            <person name="Porcel B."/>
            <person name="Rubini A."/>
            <person name="Amicucci A."/>
            <person name="Amselem J."/>
            <person name="Anthouard V."/>
            <person name="Arcioni S."/>
            <person name="Artiguenave F."/>
            <person name="Aury J.M."/>
            <person name="Ballario P."/>
            <person name="Bolchi A."/>
            <person name="Brenna A."/>
            <person name="Brun A."/>
            <person name="Buee M."/>
            <person name="Cantarel B."/>
            <person name="Chevalier G."/>
            <person name="Couloux A."/>
            <person name="Da Silva C."/>
            <person name="Denoeud F."/>
            <person name="Duplessis S."/>
            <person name="Ghignone S."/>
            <person name="Hilselberger B."/>
            <person name="Iotti M."/>
            <person name="Marcais B."/>
            <person name="Mello A."/>
            <person name="Miranda M."/>
            <person name="Pacioni G."/>
            <person name="Quesneville H."/>
            <person name="Riccioni C."/>
            <person name="Ruotolo R."/>
            <person name="Splivallo R."/>
            <person name="Stocchi V."/>
            <person name="Tisserant E."/>
            <person name="Viscomi A.R."/>
            <person name="Zambonelli A."/>
            <person name="Zampieri E."/>
            <person name="Henrissat B."/>
            <person name="Lebrun M.H."/>
            <person name="Paolocci F."/>
            <person name="Bonfante P."/>
            <person name="Ottonello S."/>
            <person name="Wincker P."/>
        </authorList>
    </citation>
    <scope>NUCLEOTIDE SEQUENCE [LARGE SCALE GENOMIC DNA]</scope>
    <source>
        <strain evidence="3 4">Mel28</strain>
    </source>
</reference>
<sequence length="423" mass="41891">MHTSKSLSLLAVALMQGLAAAAPQGVHYHMNGTITATGTSTGTSSSSSVASPIGTAPSHSFSIPVPMGTAPSHFSSVPVSLGTAPSHSSSVPVPMGTAPSHSFSVSVPMGTAPSHSSSVPVSMGTAPSHSSWVSTPIGTAPSHSSSVPVSMGTAPSHSSWVSAPMGTAPSHSSSVPVPIGTGTGSSRSSVPITASSSTIAHGTSMVDGFTTTLSTMTKTKTLTWTVMVPCTTVAAGTTSYYTTASVYTTYVSDLKTITITSACTKCAYATPTPAGPGGSVAPDTTIIKPADSTPTSSVKIIQEIKTVVPIVVSAGQTTTAPAASVPSNPTGPAKGTTSGFSGSGVCPAVSTVTVYNPTTIYATVTVSPGVSTPSTTVVGCSTGKCSTITNVYAKTFTNWNGTEPTVAFKPTGKGFATGLTTDK</sequence>
<feature type="region of interest" description="Disordered" evidence="1">
    <location>
        <begin position="318"/>
        <end position="341"/>
    </location>
</feature>